<evidence type="ECO:0000259" key="2">
    <source>
        <dbReference type="Pfam" id="PF03544"/>
    </source>
</evidence>
<dbReference type="EMBL" id="CZDF01000156">
    <property type="protein sequence ID" value="CUR33279.1"/>
    <property type="molecule type" value="Genomic_DNA"/>
</dbReference>
<accession>A0A1J1LLC7</accession>
<keyword evidence="4" id="KW-1185">Reference proteome</keyword>
<feature type="compositionally biased region" description="Pro residues" evidence="1">
    <location>
        <begin position="418"/>
        <end position="428"/>
    </location>
</feature>
<dbReference type="Proteomes" id="UP000184315">
    <property type="component" value="Unassembled WGS sequence"/>
</dbReference>
<dbReference type="GO" id="GO:0055085">
    <property type="term" value="P:transmembrane transport"/>
    <property type="evidence" value="ECO:0007669"/>
    <property type="project" value="InterPro"/>
</dbReference>
<dbReference type="Pfam" id="PF03544">
    <property type="entry name" value="TonB_C"/>
    <property type="match status" value="1"/>
</dbReference>
<evidence type="ECO:0000256" key="1">
    <source>
        <dbReference type="SAM" id="MobiDB-lite"/>
    </source>
</evidence>
<evidence type="ECO:0000313" key="4">
    <source>
        <dbReference type="Proteomes" id="UP000184315"/>
    </source>
</evidence>
<dbReference type="RefSeq" id="WP_072719900.1">
    <property type="nucleotide sequence ID" value="NZ_LN889802.1"/>
</dbReference>
<dbReference type="Gene3D" id="3.30.1150.10">
    <property type="match status" value="1"/>
</dbReference>
<feature type="region of interest" description="Disordered" evidence="1">
    <location>
        <begin position="118"/>
        <end position="152"/>
    </location>
</feature>
<feature type="compositionally biased region" description="Pro residues" evidence="1">
    <location>
        <begin position="452"/>
        <end position="465"/>
    </location>
</feature>
<dbReference type="OrthoDB" id="468524at2"/>
<sequence length="465" mass="49402">MTASTTSLTEFFPPTFRPPVVLCVLASLGVHGLFAANIQYINFYSKSIKLPPTVQVVELSPEQISRVYPAPPPKLSFTPLNSLSSSLSVLPVPSTDNIVPPPAPQDFMQASSLPMWPTNIPLPPPSNSPGVPSYRLPPVVSQGSNSHSNLLNSGSMGFLPNSNASLSFVPGPPLSFDNSNPPPPSEQSGQLKQPGSLPPNNELALRQQLIRDLGQDVDCPPIFNNANCTPKTPNQNNNTNTPPNTPPPGNNSNVQPSHPKGSILAGLENSLQQQPSNSNPKPPEGVVNEQQTAMLQGGSAYLNWVNGLLTNYPNLETSSPIGVNNLYPNAACEQKLTGKALIGVAVGETGEILQGPEVLLATGYPVLDDAAKAAVQEMTFDPTNSPKAYQIQFQFNSEENCRTVNNQTPQPANTPVVSSPPPAQPTPPTSKTEQPTNPVEQKPPESDQPNPELSPSPQPQPESNP</sequence>
<proteinExistence type="predicted"/>
<evidence type="ECO:0000313" key="3">
    <source>
        <dbReference type="EMBL" id="CUR33279.1"/>
    </source>
</evidence>
<dbReference type="STRING" id="671072.PL9214500526"/>
<feature type="region of interest" description="Disordered" evidence="1">
    <location>
        <begin position="224"/>
        <end position="263"/>
    </location>
</feature>
<name>A0A1J1LLC7_9CYAN</name>
<feature type="compositionally biased region" description="Polar residues" evidence="1">
    <location>
        <begin position="402"/>
        <end position="413"/>
    </location>
</feature>
<feature type="compositionally biased region" description="Low complexity" evidence="1">
    <location>
        <begin position="141"/>
        <end position="152"/>
    </location>
</feature>
<feature type="compositionally biased region" description="Low complexity" evidence="1">
    <location>
        <begin position="227"/>
        <end position="242"/>
    </location>
</feature>
<gene>
    <name evidence="3" type="ORF">PL9214500526</name>
</gene>
<feature type="region of interest" description="Disordered" evidence="1">
    <location>
        <begin position="169"/>
        <end position="200"/>
    </location>
</feature>
<feature type="domain" description="TonB C-terminal" evidence="2">
    <location>
        <begin position="325"/>
        <end position="395"/>
    </location>
</feature>
<dbReference type="SUPFAM" id="SSF74653">
    <property type="entry name" value="TolA/TonB C-terminal domain"/>
    <property type="match status" value="1"/>
</dbReference>
<organism evidence="3 4">
    <name type="scientific">Planktothrix tepida PCC 9214</name>
    <dbReference type="NCBI Taxonomy" id="671072"/>
    <lineage>
        <taxon>Bacteria</taxon>
        <taxon>Bacillati</taxon>
        <taxon>Cyanobacteriota</taxon>
        <taxon>Cyanophyceae</taxon>
        <taxon>Oscillatoriophycideae</taxon>
        <taxon>Oscillatoriales</taxon>
        <taxon>Microcoleaceae</taxon>
        <taxon>Planktothrix</taxon>
    </lineage>
</organism>
<feature type="region of interest" description="Disordered" evidence="1">
    <location>
        <begin position="402"/>
        <end position="465"/>
    </location>
</feature>
<reference evidence="4" key="1">
    <citation type="submission" date="2015-10" db="EMBL/GenBank/DDBJ databases">
        <authorList>
            <person name="Regsiter A."/>
            <person name="william w."/>
        </authorList>
    </citation>
    <scope>NUCLEOTIDE SEQUENCE [LARGE SCALE GENOMIC DNA]</scope>
</reference>
<dbReference type="AlphaFoldDB" id="A0A1J1LLC7"/>
<protein>
    <recommendedName>
        <fullName evidence="2">TonB C-terminal domain-containing protein</fullName>
    </recommendedName>
</protein>
<dbReference type="InterPro" id="IPR037682">
    <property type="entry name" value="TonB_C"/>
</dbReference>